<reference evidence="1 2" key="2">
    <citation type="submission" date="2018-04" db="EMBL/GenBank/DDBJ databases">
        <title>OglaRS2 (Oryza glaberrima Reference Sequence Version 2).</title>
        <authorList>
            <person name="Zhang J."/>
            <person name="Kudrna D."/>
            <person name="Lee S."/>
            <person name="Talag J."/>
            <person name="Rajasekar S."/>
            <person name="Wing R.A."/>
        </authorList>
    </citation>
    <scope>NUCLEOTIDE SEQUENCE [LARGE SCALE GENOMIC DNA]</scope>
    <source>
        <strain evidence="1 2">cv. IRGC 96717</strain>
    </source>
</reference>
<dbReference type="OMA" id="KINEQWC"/>
<dbReference type="EnsemblPlants" id="ORGLA04G0020500.1">
    <property type="protein sequence ID" value="ORGLA04G0020500.1"/>
    <property type="gene ID" value="ORGLA04G0020500"/>
</dbReference>
<dbReference type="AlphaFoldDB" id="I1PJ36"/>
<proteinExistence type="predicted"/>
<evidence type="ECO:0000313" key="1">
    <source>
        <dbReference type="EnsemblPlants" id="ORGLA04G0020500.1"/>
    </source>
</evidence>
<reference evidence="1" key="1">
    <citation type="submission" date="2015-06" db="UniProtKB">
        <authorList>
            <consortium name="EnsemblPlants"/>
        </authorList>
    </citation>
    <scope>IDENTIFICATION</scope>
</reference>
<organism evidence="1 2">
    <name type="scientific">Oryza glaberrima</name>
    <name type="common">African rice</name>
    <dbReference type="NCBI Taxonomy" id="4538"/>
    <lineage>
        <taxon>Eukaryota</taxon>
        <taxon>Viridiplantae</taxon>
        <taxon>Streptophyta</taxon>
        <taxon>Embryophyta</taxon>
        <taxon>Tracheophyta</taxon>
        <taxon>Spermatophyta</taxon>
        <taxon>Magnoliopsida</taxon>
        <taxon>Liliopsida</taxon>
        <taxon>Poales</taxon>
        <taxon>Poaceae</taxon>
        <taxon>BOP clade</taxon>
        <taxon>Oryzoideae</taxon>
        <taxon>Oryzeae</taxon>
        <taxon>Oryzinae</taxon>
        <taxon>Oryza</taxon>
    </lineage>
</organism>
<keyword evidence="2" id="KW-1185">Reference proteome</keyword>
<name>I1PJ36_ORYGL</name>
<accession>I1PJ36</accession>
<dbReference type="Gramene" id="ORGLA04G0020500.1">
    <property type="protein sequence ID" value="ORGLA04G0020500.1"/>
    <property type="gene ID" value="ORGLA04G0020500"/>
</dbReference>
<sequence>MVRQIYGLELRDFNEMSSRGFFDARFYDHPSLGHSTQPMFTYVQVKTITLHVFISTPMATPPVYAENEVPTRESTSMAPEMSSLPIRPVGKSLIKKSNEKINEQWCPIQNSNSNAVEGCRIIQQLKAELNFCNLHKIQRASPYKQSDDPQVGDNSSIESERVVGYIGLDPHKLSVLHGLDDHKSSGSNSICDVSMINGRFEDREEDGHNIEYVEINS</sequence>
<dbReference type="HOGENOM" id="CLU_1273990_0_0_1"/>
<evidence type="ECO:0000313" key="2">
    <source>
        <dbReference type="Proteomes" id="UP000007306"/>
    </source>
</evidence>
<protein>
    <submittedName>
        <fullName evidence="1">Uncharacterized protein</fullName>
    </submittedName>
</protein>
<dbReference type="Proteomes" id="UP000007306">
    <property type="component" value="Chromosome 4"/>
</dbReference>